<dbReference type="EMBL" id="JASWJB010000129">
    <property type="protein sequence ID" value="KAK2595533.1"/>
    <property type="molecule type" value="Genomic_DNA"/>
</dbReference>
<feature type="domain" description="Protein kinase" evidence="2">
    <location>
        <begin position="112"/>
        <end position="422"/>
    </location>
</feature>
<dbReference type="SMART" id="SM00220">
    <property type="entry name" value="S_TKc"/>
    <property type="match status" value="1"/>
</dbReference>
<dbReference type="Gene3D" id="1.10.510.10">
    <property type="entry name" value="Transferase(Phosphotransferase) domain 1"/>
    <property type="match status" value="1"/>
</dbReference>
<organism evidence="3 4">
    <name type="scientific">Conoideocrella luteorostrata</name>
    <dbReference type="NCBI Taxonomy" id="1105319"/>
    <lineage>
        <taxon>Eukaryota</taxon>
        <taxon>Fungi</taxon>
        <taxon>Dikarya</taxon>
        <taxon>Ascomycota</taxon>
        <taxon>Pezizomycotina</taxon>
        <taxon>Sordariomycetes</taxon>
        <taxon>Hypocreomycetidae</taxon>
        <taxon>Hypocreales</taxon>
        <taxon>Clavicipitaceae</taxon>
        <taxon>Conoideocrella</taxon>
    </lineage>
</organism>
<reference evidence="3" key="1">
    <citation type="submission" date="2023-06" db="EMBL/GenBank/DDBJ databases">
        <title>Conoideocrella luteorostrata (Hypocreales: Clavicipitaceae), a potential biocontrol fungus for elongate hemlock scale in United States Christmas tree production areas.</title>
        <authorList>
            <person name="Barrett H."/>
            <person name="Lovett B."/>
            <person name="Macias A.M."/>
            <person name="Stajich J.E."/>
            <person name="Kasson M.T."/>
        </authorList>
    </citation>
    <scope>NUCLEOTIDE SEQUENCE</scope>
    <source>
        <strain evidence="3">ARSEF 14590</strain>
    </source>
</reference>
<evidence type="ECO:0000256" key="1">
    <source>
        <dbReference type="SAM" id="MobiDB-lite"/>
    </source>
</evidence>
<evidence type="ECO:0000313" key="4">
    <source>
        <dbReference type="Proteomes" id="UP001251528"/>
    </source>
</evidence>
<dbReference type="InterPro" id="IPR000719">
    <property type="entry name" value="Prot_kinase_dom"/>
</dbReference>
<dbReference type="PROSITE" id="PS50011">
    <property type="entry name" value="PROTEIN_KINASE_DOM"/>
    <property type="match status" value="1"/>
</dbReference>
<sequence length="422" mass="49113">MIKDEEKYFDLSGDQPLPSGPSTWHITDWDQRRVISVTMDGLQDDANMAIKYLRRHSSQLPPSIYRIYVSQTGEIISTHTDPKDDRTHCVHYPPLQEALLPEGTQTIQRDALEELDRLGPDVDLVAYPPCSGENGKKEQLKLGSEQVVFKYYFQWQFAEKSWSEMNLWMRLPRHANIVSFDRVVIDELEGRVIGFTNDYVPGGTLEENGSRVFQLEWLRQLIRVVDDLNLEYGIAHQDMAPRNLLVDEQTNSIVLFDFNFAARINHPPSEGNRYQEERNDVKGLIFTVYEIITRDDSLRSVPHEEQDSNNLLTLEWVQHPEVKLDHPITKYKTMLHEWKEQRATTDLGRVNSGKAPKAIDWPSRPRPPRKTINSFTDEEWFTRRHVVRERGGQVLDWERPPQERLDGKTRMLSTGKPVTCHT</sequence>
<comment type="caution">
    <text evidence="3">The sequence shown here is derived from an EMBL/GenBank/DDBJ whole genome shotgun (WGS) entry which is preliminary data.</text>
</comment>
<dbReference type="GO" id="GO:0004672">
    <property type="term" value="F:protein kinase activity"/>
    <property type="evidence" value="ECO:0007669"/>
    <property type="project" value="InterPro"/>
</dbReference>
<dbReference type="SUPFAM" id="SSF56112">
    <property type="entry name" value="Protein kinase-like (PK-like)"/>
    <property type="match status" value="1"/>
</dbReference>
<evidence type="ECO:0000259" key="2">
    <source>
        <dbReference type="PROSITE" id="PS50011"/>
    </source>
</evidence>
<gene>
    <name evidence="3" type="ORF">QQS21_006761</name>
</gene>
<keyword evidence="4" id="KW-1185">Reference proteome</keyword>
<dbReference type="InterPro" id="IPR011009">
    <property type="entry name" value="Kinase-like_dom_sf"/>
</dbReference>
<protein>
    <recommendedName>
        <fullName evidence="2">Protein kinase domain-containing protein</fullName>
    </recommendedName>
</protein>
<dbReference type="AlphaFoldDB" id="A0AAJ0CPD4"/>
<proteinExistence type="predicted"/>
<evidence type="ECO:0000313" key="3">
    <source>
        <dbReference type="EMBL" id="KAK2595533.1"/>
    </source>
</evidence>
<dbReference type="Proteomes" id="UP001251528">
    <property type="component" value="Unassembled WGS sequence"/>
</dbReference>
<feature type="region of interest" description="Disordered" evidence="1">
    <location>
        <begin position="349"/>
        <end position="370"/>
    </location>
</feature>
<name>A0AAJ0CPD4_9HYPO</name>
<dbReference type="GO" id="GO:0005524">
    <property type="term" value="F:ATP binding"/>
    <property type="evidence" value="ECO:0007669"/>
    <property type="project" value="InterPro"/>
</dbReference>
<accession>A0AAJ0CPD4</accession>